<sequence>MRTHPIRGRHAQKGVLAQMRTHSELLCHSGSSLTVRGSPRQHGTSAWEPGDSRTDPIRGSIFRSRARGPCDSRIVPVTAGYSWEPGTESRTPSNTCSKCELNPELWVRCYTLIYCFLTAFTAFNLRTTFEQTQLQPTPIKNILSLSLPEQNDPSLTRGRVTSSTKNASATPSPSIQSALEIDNSNKEPPPSRKRKALEPKYGHINSKEFDHLVFAQEYLLGGNSRIPMDGENFLKNFEAVTRSSIKAAAICHAAHNKMKGCVVVPEGEVEKLRSRVKVVEAEKREIEGERSELSSKVTRLEAQIALETQDLKDTRELLKKVEKEKSELDEKCRRLYAKNRLKVEDQKKLEGELQLAQDLCDKFSNDAMLLAEEVAKNLKEQLRILVPEFDVNQIGPNHKVIDGVVVPPEPPADVKEHTAVDDIGDQTLPDGNANEEEEPTPITVVLPEVQLTMSDPPPTPPC</sequence>
<evidence type="ECO:0000256" key="1">
    <source>
        <dbReference type="SAM" id="Coils"/>
    </source>
</evidence>
<comment type="caution">
    <text evidence="3">The sequence shown here is derived from an EMBL/GenBank/DDBJ whole genome shotgun (WGS) entry which is preliminary data.</text>
</comment>
<evidence type="ECO:0000313" key="4">
    <source>
        <dbReference type="Proteomes" id="UP001341840"/>
    </source>
</evidence>
<organism evidence="3 4">
    <name type="scientific">Stylosanthes scabra</name>
    <dbReference type="NCBI Taxonomy" id="79078"/>
    <lineage>
        <taxon>Eukaryota</taxon>
        <taxon>Viridiplantae</taxon>
        <taxon>Streptophyta</taxon>
        <taxon>Embryophyta</taxon>
        <taxon>Tracheophyta</taxon>
        <taxon>Spermatophyta</taxon>
        <taxon>Magnoliopsida</taxon>
        <taxon>eudicotyledons</taxon>
        <taxon>Gunneridae</taxon>
        <taxon>Pentapetalae</taxon>
        <taxon>rosids</taxon>
        <taxon>fabids</taxon>
        <taxon>Fabales</taxon>
        <taxon>Fabaceae</taxon>
        <taxon>Papilionoideae</taxon>
        <taxon>50 kb inversion clade</taxon>
        <taxon>dalbergioids sensu lato</taxon>
        <taxon>Dalbergieae</taxon>
        <taxon>Pterocarpus clade</taxon>
        <taxon>Stylosanthes</taxon>
    </lineage>
</organism>
<keyword evidence="4" id="KW-1185">Reference proteome</keyword>
<accession>A0ABU6YJV8</accession>
<feature type="region of interest" description="Disordered" evidence="2">
    <location>
        <begin position="409"/>
        <end position="439"/>
    </location>
</feature>
<evidence type="ECO:0000313" key="3">
    <source>
        <dbReference type="EMBL" id="MED6210687.1"/>
    </source>
</evidence>
<keyword evidence="1" id="KW-0175">Coiled coil</keyword>
<feature type="region of interest" description="Disordered" evidence="2">
    <location>
        <begin position="33"/>
        <end position="56"/>
    </location>
</feature>
<proteinExistence type="predicted"/>
<feature type="compositionally biased region" description="Polar residues" evidence="2">
    <location>
        <begin position="146"/>
        <end position="177"/>
    </location>
</feature>
<dbReference type="InterPro" id="IPR027417">
    <property type="entry name" value="P-loop_NTPase"/>
</dbReference>
<protein>
    <submittedName>
        <fullName evidence="3">Uncharacterized protein</fullName>
    </submittedName>
</protein>
<dbReference type="Proteomes" id="UP001341840">
    <property type="component" value="Unassembled WGS sequence"/>
</dbReference>
<feature type="region of interest" description="Disordered" evidence="2">
    <location>
        <begin position="146"/>
        <end position="197"/>
    </location>
</feature>
<dbReference type="EMBL" id="JASCZI010242334">
    <property type="protein sequence ID" value="MED6210687.1"/>
    <property type="molecule type" value="Genomic_DNA"/>
</dbReference>
<dbReference type="Gene3D" id="3.40.50.300">
    <property type="entry name" value="P-loop containing nucleotide triphosphate hydrolases"/>
    <property type="match status" value="1"/>
</dbReference>
<feature type="coiled-coil region" evidence="1">
    <location>
        <begin position="269"/>
        <end position="338"/>
    </location>
</feature>
<gene>
    <name evidence="3" type="ORF">PIB30_066475</name>
</gene>
<evidence type="ECO:0000256" key="2">
    <source>
        <dbReference type="SAM" id="MobiDB-lite"/>
    </source>
</evidence>
<reference evidence="3 4" key="1">
    <citation type="journal article" date="2023" name="Plants (Basel)">
        <title>Bridging the Gap: Combining Genomics and Transcriptomics Approaches to Understand Stylosanthes scabra, an Orphan Legume from the Brazilian Caatinga.</title>
        <authorList>
            <person name="Ferreira-Neto J.R.C."/>
            <person name="da Silva M.D."/>
            <person name="Binneck E."/>
            <person name="de Melo N.F."/>
            <person name="da Silva R.H."/>
            <person name="de Melo A.L.T.M."/>
            <person name="Pandolfi V."/>
            <person name="Bustamante F.O."/>
            <person name="Brasileiro-Vidal A.C."/>
            <person name="Benko-Iseppon A.M."/>
        </authorList>
    </citation>
    <scope>NUCLEOTIDE SEQUENCE [LARGE SCALE GENOMIC DNA]</scope>
    <source>
        <tissue evidence="3">Leaves</tissue>
    </source>
</reference>
<name>A0ABU6YJV8_9FABA</name>